<organism evidence="2 3">
    <name type="scientific">Campylobacter concisus</name>
    <dbReference type="NCBI Taxonomy" id="199"/>
    <lineage>
        <taxon>Bacteria</taxon>
        <taxon>Pseudomonadati</taxon>
        <taxon>Campylobacterota</taxon>
        <taxon>Epsilonproteobacteria</taxon>
        <taxon>Campylobacterales</taxon>
        <taxon>Campylobacteraceae</taxon>
        <taxon>Campylobacter</taxon>
    </lineage>
</organism>
<dbReference type="InterPro" id="IPR001173">
    <property type="entry name" value="Glyco_trans_2-like"/>
</dbReference>
<dbReference type="GO" id="GO:0016758">
    <property type="term" value="F:hexosyltransferase activity"/>
    <property type="evidence" value="ECO:0007669"/>
    <property type="project" value="UniProtKB-ARBA"/>
</dbReference>
<gene>
    <name evidence="2" type="ORF">CVT01_02135</name>
</gene>
<dbReference type="EMBL" id="CP049266">
    <property type="protein sequence ID" value="QPH91372.1"/>
    <property type="molecule type" value="Genomic_DNA"/>
</dbReference>
<dbReference type="Gene3D" id="3.90.550.10">
    <property type="entry name" value="Spore Coat Polysaccharide Biosynthesis Protein SpsA, Chain A"/>
    <property type="match status" value="1"/>
</dbReference>
<dbReference type="AlphaFoldDB" id="A0A7S9WS87"/>
<dbReference type="InterPro" id="IPR029044">
    <property type="entry name" value="Nucleotide-diphossugar_trans"/>
</dbReference>
<evidence type="ECO:0000313" key="3">
    <source>
        <dbReference type="Proteomes" id="UP000594404"/>
    </source>
</evidence>
<dbReference type="SUPFAM" id="SSF53448">
    <property type="entry name" value="Nucleotide-diphospho-sugar transferases"/>
    <property type="match status" value="1"/>
</dbReference>
<feature type="domain" description="Glycosyltransferase 2-like" evidence="1">
    <location>
        <begin position="4"/>
        <end position="127"/>
    </location>
</feature>
<protein>
    <submittedName>
        <fullName evidence="2">Glycosyltransferase family 2 protein</fullName>
    </submittedName>
</protein>
<evidence type="ECO:0000313" key="2">
    <source>
        <dbReference type="EMBL" id="QPH91372.1"/>
    </source>
</evidence>
<dbReference type="PANTHER" id="PTHR22916:SF3">
    <property type="entry name" value="UDP-GLCNAC:BETAGAL BETA-1,3-N-ACETYLGLUCOSAMINYLTRANSFERASE-LIKE PROTEIN 1"/>
    <property type="match status" value="1"/>
</dbReference>
<reference evidence="2 3" key="1">
    <citation type="journal article" date="2018" name="Emerg. Microbes Infect.">
        <title>Genomic analysis of oral Campylobacter concisus strains identified a potential bacterial molecular marker associated with active Crohn's disease.</title>
        <authorList>
            <person name="Liu F."/>
            <person name="Ma R."/>
            <person name="Tay C.Y.A."/>
            <person name="Octavia S."/>
            <person name="Lan R."/>
            <person name="Chung H.K.L."/>
            <person name="Riordan S.M."/>
            <person name="Grimm M.C."/>
            <person name="Leong R.W."/>
            <person name="Tanaka M.M."/>
            <person name="Connor S."/>
            <person name="Zhang L."/>
        </authorList>
    </citation>
    <scope>NUCLEOTIDE SEQUENCE [LARGE SCALE GENOMIC DNA]</scope>
    <source>
        <strain evidence="2 3">P1CDO3</strain>
    </source>
</reference>
<keyword evidence="2" id="KW-0808">Transferase</keyword>
<sequence>MSVTIIMPSYNSEKFIVESVESVLAQTYSKWELIIVDDCSPDDSNKIITKYVDSDCRIKLIKLQKNSGPAIARNMAIETANGRYIAFLDSDDVWLPNKLEKQIKFMQDNDLAFTYSSYKLIGEDNQDLGLFITKDKISYFDMLKTCSVGCLTAIYDTEKIGKQYMPLILKRQDYGLWLKILKLIGKTMGILEPLATYRIRKNSVSSNKVKAAKYQWKIYREIEKLSFLKSLYYFAFYAYNGIIKYKNK</sequence>
<dbReference type="FunFam" id="3.90.550.10:FF:000130">
    <property type="entry name" value="Family 2 glycosyl transferase"/>
    <property type="match status" value="1"/>
</dbReference>
<accession>A0A7S9WS87</accession>
<dbReference type="RefSeq" id="WP_107714526.1">
    <property type="nucleotide sequence ID" value="NZ_CP049266.1"/>
</dbReference>
<evidence type="ECO:0000259" key="1">
    <source>
        <dbReference type="Pfam" id="PF00535"/>
    </source>
</evidence>
<name>A0A7S9WS87_9BACT</name>
<proteinExistence type="predicted"/>
<dbReference type="Pfam" id="PF00535">
    <property type="entry name" value="Glycos_transf_2"/>
    <property type="match status" value="1"/>
</dbReference>
<dbReference type="Proteomes" id="UP000594404">
    <property type="component" value="Chromosome"/>
</dbReference>
<dbReference type="PANTHER" id="PTHR22916">
    <property type="entry name" value="GLYCOSYLTRANSFERASE"/>
    <property type="match status" value="1"/>
</dbReference>
<dbReference type="CDD" id="cd00761">
    <property type="entry name" value="Glyco_tranf_GTA_type"/>
    <property type="match status" value="1"/>
</dbReference>